<name>A0A5C7A9G0_9BACT</name>
<dbReference type="AlphaFoldDB" id="A0A5C7A9G0"/>
<dbReference type="RefSeq" id="WP_146921013.1">
    <property type="nucleotide sequence ID" value="NZ_VORW01000027.1"/>
</dbReference>
<reference evidence="1 2" key="1">
    <citation type="submission" date="2019-08" db="EMBL/GenBank/DDBJ databases">
        <title>Genomes sequence of Algoriphagus aquimarinus ACAM450.</title>
        <authorList>
            <person name="Bowman J.P."/>
        </authorList>
    </citation>
    <scope>NUCLEOTIDE SEQUENCE [LARGE SCALE GENOMIC DNA]</scope>
    <source>
        <strain evidence="1 2">ACAM 450</strain>
    </source>
</reference>
<dbReference type="Proteomes" id="UP000321935">
    <property type="component" value="Unassembled WGS sequence"/>
</dbReference>
<proteinExistence type="predicted"/>
<dbReference type="Gene3D" id="3.30.420.10">
    <property type="entry name" value="Ribonuclease H-like superfamily/Ribonuclease H"/>
    <property type="match status" value="1"/>
</dbReference>
<evidence type="ECO:0000313" key="2">
    <source>
        <dbReference type="Proteomes" id="UP000321935"/>
    </source>
</evidence>
<dbReference type="EMBL" id="VORW01000027">
    <property type="protein sequence ID" value="TXE03083.1"/>
    <property type="molecule type" value="Genomic_DNA"/>
</dbReference>
<dbReference type="GO" id="GO:0003676">
    <property type="term" value="F:nucleic acid binding"/>
    <property type="evidence" value="ECO:0007669"/>
    <property type="project" value="InterPro"/>
</dbReference>
<gene>
    <name evidence="1" type="ORF">ESV85_20685</name>
</gene>
<evidence type="ECO:0000313" key="1">
    <source>
        <dbReference type="EMBL" id="TXE03083.1"/>
    </source>
</evidence>
<sequence length="264" mass="31277">MIWFKDLFDKEKLPTFSPMAISPDMENEYLFFETVENEPPYSLKHWLDYFKKKCIKFKPQYLKAIKQQIRKGDFKNPHKFPDYFDNEFDFICMAFQFGNSPKEIVCNLGLAFVKNGELVYWTNYNILPPDEEDAFLIPKDRVVRLHELEHVQNFKKLWDSKLSEICNNNLLVIYDSVVELSILKTLFLNYSIENFNFWYTDVLSLVEFSGNSEKLAELGREFGFKVKKEEDAKEDAVTCANVFHELSIVNPNYLNHIRHLDMGN</sequence>
<comment type="caution">
    <text evidence="1">The sequence shown here is derived from an EMBL/GenBank/DDBJ whole genome shotgun (WGS) entry which is preliminary data.</text>
</comment>
<organism evidence="1 2">
    <name type="scientific">Algoriphagus aquimarinus</name>
    <dbReference type="NCBI Taxonomy" id="237018"/>
    <lineage>
        <taxon>Bacteria</taxon>
        <taxon>Pseudomonadati</taxon>
        <taxon>Bacteroidota</taxon>
        <taxon>Cytophagia</taxon>
        <taxon>Cytophagales</taxon>
        <taxon>Cyclobacteriaceae</taxon>
        <taxon>Algoriphagus</taxon>
    </lineage>
</organism>
<protein>
    <submittedName>
        <fullName evidence="1">Uncharacterized protein</fullName>
    </submittedName>
</protein>
<dbReference type="InterPro" id="IPR036397">
    <property type="entry name" value="RNaseH_sf"/>
</dbReference>
<accession>A0A5C7A9G0</accession>
<dbReference type="OrthoDB" id="9803913at2"/>